<evidence type="ECO:0000256" key="3">
    <source>
        <dbReference type="SAM" id="SignalP"/>
    </source>
</evidence>
<keyword evidence="5" id="KW-0540">Nuclease</keyword>
<dbReference type="RefSeq" id="WP_259525851.1">
    <property type="nucleotide sequence ID" value="NZ_JANLCK010000002.1"/>
</dbReference>
<evidence type="ECO:0000313" key="6">
    <source>
        <dbReference type="Proteomes" id="UP001165587"/>
    </source>
</evidence>
<dbReference type="InterPro" id="IPR036415">
    <property type="entry name" value="Lamin_tail_dom_sf"/>
</dbReference>
<evidence type="ECO:0000256" key="2">
    <source>
        <dbReference type="SAM" id="MobiDB-lite"/>
    </source>
</evidence>
<feature type="compositionally biased region" description="Pro residues" evidence="2">
    <location>
        <begin position="226"/>
        <end position="246"/>
    </location>
</feature>
<dbReference type="Gene3D" id="3.40.50.12090">
    <property type="match status" value="1"/>
</dbReference>
<reference evidence="5" key="1">
    <citation type="submission" date="2022-08" db="EMBL/GenBank/DDBJ databases">
        <authorList>
            <person name="Deng Y."/>
            <person name="Han X.-F."/>
            <person name="Zhang Y.-Q."/>
        </authorList>
    </citation>
    <scope>NUCLEOTIDE SEQUENCE</scope>
    <source>
        <strain evidence="5">CPCC 203407</strain>
    </source>
</reference>
<evidence type="ECO:0000313" key="5">
    <source>
        <dbReference type="EMBL" id="MCS5725378.1"/>
    </source>
</evidence>
<organism evidence="5 6">
    <name type="scientific">Herbiconiux oxytropis</name>
    <dbReference type="NCBI Taxonomy" id="2970915"/>
    <lineage>
        <taxon>Bacteria</taxon>
        <taxon>Bacillati</taxon>
        <taxon>Actinomycetota</taxon>
        <taxon>Actinomycetes</taxon>
        <taxon>Micrococcales</taxon>
        <taxon>Microbacteriaceae</taxon>
        <taxon>Herbiconiux</taxon>
    </lineage>
</organism>
<dbReference type="GO" id="GO:0008768">
    <property type="term" value="F:UDP-sugar diphosphatase activity"/>
    <property type="evidence" value="ECO:0007669"/>
    <property type="project" value="TreeGrafter"/>
</dbReference>
<dbReference type="InterPro" id="IPR004843">
    <property type="entry name" value="Calcineurin-like_PHP"/>
</dbReference>
<proteinExistence type="predicted"/>
<dbReference type="InterPro" id="IPR047971">
    <property type="entry name" value="ExeM-like"/>
</dbReference>
<comment type="caution">
    <text evidence="5">The sequence shown here is derived from an EMBL/GenBank/DDBJ whole genome shotgun (WGS) entry which is preliminary data.</text>
</comment>
<dbReference type="GO" id="GO:0009166">
    <property type="term" value="P:nucleotide catabolic process"/>
    <property type="evidence" value="ECO:0007669"/>
    <property type="project" value="InterPro"/>
</dbReference>
<feature type="chain" id="PRO_5041217033" evidence="3">
    <location>
        <begin position="36"/>
        <end position="2551"/>
    </location>
</feature>
<feature type="compositionally biased region" description="Low complexity" evidence="2">
    <location>
        <begin position="247"/>
        <end position="258"/>
    </location>
</feature>
<dbReference type="SUPFAM" id="SSF56300">
    <property type="entry name" value="Metallo-dependent phosphatases"/>
    <property type="match status" value="2"/>
</dbReference>
<dbReference type="SUPFAM" id="SSF56219">
    <property type="entry name" value="DNase I-like"/>
    <property type="match status" value="1"/>
</dbReference>
<evidence type="ECO:0000256" key="1">
    <source>
        <dbReference type="ARBA" id="ARBA00022729"/>
    </source>
</evidence>
<keyword evidence="6" id="KW-1185">Reference proteome</keyword>
<dbReference type="Pfam" id="PF00149">
    <property type="entry name" value="Metallophos"/>
    <property type="match status" value="2"/>
</dbReference>
<dbReference type="InterPro" id="IPR029052">
    <property type="entry name" value="Metallo-depent_PP-like"/>
</dbReference>
<dbReference type="Gene3D" id="3.60.21.10">
    <property type="match status" value="2"/>
</dbReference>
<dbReference type="PROSITE" id="PS51841">
    <property type="entry name" value="LTD"/>
    <property type="match status" value="1"/>
</dbReference>
<keyword evidence="5" id="KW-0255">Endonuclease</keyword>
<dbReference type="Pfam" id="PF04122">
    <property type="entry name" value="CW_binding_2"/>
    <property type="match status" value="3"/>
</dbReference>
<keyword evidence="5" id="KW-0378">Hydrolase</keyword>
<feature type="region of interest" description="Disordered" evidence="2">
    <location>
        <begin position="195"/>
        <end position="265"/>
    </location>
</feature>
<feature type="compositionally biased region" description="Polar residues" evidence="2">
    <location>
        <begin position="210"/>
        <end position="220"/>
    </location>
</feature>
<dbReference type="CDD" id="cd10283">
    <property type="entry name" value="MnuA_DNase1-like"/>
    <property type="match status" value="1"/>
</dbReference>
<dbReference type="Pfam" id="PF00932">
    <property type="entry name" value="LTD"/>
    <property type="match status" value="1"/>
</dbReference>
<accession>A0AA42BW35</accession>
<dbReference type="Pfam" id="PF03372">
    <property type="entry name" value="Exo_endo_phos"/>
    <property type="match status" value="1"/>
</dbReference>
<name>A0AA42BW35_9MICO</name>
<feature type="domain" description="LTD" evidence="4">
    <location>
        <begin position="29"/>
        <end position="188"/>
    </location>
</feature>
<dbReference type="InterPro" id="IPR036907">
    <property type="entry name" value="5'-Nucleotdase_C_sf"/>
</dbReference>
<feature type="signal peptide" evidence="3">
    <location>
        <begin position="1"/>
        <end position="35"/>
    </location>
</feature>
<protein>
    <submittedName>
        <fullName evidence="5">ExeM/NucH family extracellular endonuclease</fullName>
    </submittedName>
</protein>
<dbReference type="InterPro" id="IPR001322">
    <property type="entry name" value="Lamin_tail_dom"/>
</dbReference>
<dbReference type="GO" id="GO:0030288">
    <property type="term" value="C:outer membrane-bounded periplasmic space"/>
    <property type="evidence" value="ECO:0007669"/>
    <property type="project" value="TreeGrafter"/>
</dbReference>
<evidence type="ECO:0000259" key="4">
    <source>
        <dbReference type="PROSITE" id="PS51841"/>
    </source>
</evidence>
<dbReference type="Pfam" id="PF02872">
    <property type="entry name" value="5_nucleotid_C"/>
    <property type="match status" value="2"/>
</dbReference>
<dbReference type="InterPro" id="IPR006179">
    <property type="entry name" value="5_nucleotidase/apyrase"/>
</dbReference>
<dbReference type="GO" id="GO:0008253">
    <property type="term" value="F:5'-nucleotidase activity"/>
    <property type="evidence" value="ECO:0007669"/>
    <property type="project" value="TreeGrafter"/>
</dbReference>
<dbReference type="CDD" id="cd04486">
    <property type="entry name" value="YhcR_OBF_like"/>
    <property type="match status" value="1"/>
</dbReference>
<dbReference type="Proteomes" id="UP001165587">
    <property type="component" value="Unassembled WGS sequence"/>
</dbReference>
<dbReference type="InterPro" id="IPR005135">
    <property type="entry name" value="Endo/exonuclease/phosphatase"/>
</dbReference>
<dbReference type="NCBIfam" id="NF033681">
    <property type="entry name" value="ExeM_NucH_DNase"/>
    <property type="match status" value="1"/>
</dbReference>
<dbReference type="Gene3D" id="3.60.10.10">
    <property type="entry name" value="Endonuclease/exonuclease/phosphatase"/>
    <property type="match status" value="1"/>
</dbReference>
<dbReference type="GO" id="GO:0004519">
    <property type="term" value="F:endonuclease activity"/>
    <property type="evidence" value="ECO:0007669"/>
    <property type="project" value="UniProtKB-KW"/>
</dbReference>
<dbReference type="SUPFAM" id="SSF55816">
    <property type="entry name" value="5'-nucleotidase (syn. UDP-sugar hydrolase), C-terminal domain"/>
    <property type="match status" value="2"/>
</dbReference>
<dbReference type="SUPFAM" id="SSF74853">
    <property type="entry name" value="Lamin A/C globular tail domain"/>
    <property type="match status" value="1"/>
</dbReference>
<dbReference type="PRINTS" id="PR01607">
    <property type="entry name" value="APYRASEFAMLY"/>
</dbReference>
<sequence>MFKSPTRTVKAALASILGGALIATPLVGVVSSASASVDGTGVVINEVYSKGGSANAPFNKKFVELYNPGDSAVSLDGWSLQYRSSGGTAAANGVAPLSGSIAADSYFLAQINGNGEVGAALPTPDIDLGGALNPSGTNGTLYLASTTTALTLPVGAVATGTEGVVDLIGFGTSNTFEGAVVATVGANGVPNSLNRTGFADSDNNAADFVTSDTVTPQSSGGTTEPEPTPTPTPTDTPEPTPTPTETPAPGTTTAIPEIQGSGPASPLVGQTVSALGVVTAAYGTGGFNGYYIQAPGTGGAIDLATHTASDAIFVYSPSTAASVQVGDYVSVTGAVSEYFDLTQITVTNAAGLQKLDASTVEAPTPAVVGLPADAAERESLEGMLVAPQGGFTVSNTYSTNQYAEIGLAAGDSPLITPTEIARPGTPEYDRAVADNAARAVTLDDGATTNFLSNANKGIALPFLTQNPAITVGSSVAFTAPVIFDYRNSAWKFQPTTQLTAEGTLPATFTDVRQPQPEDVGGQVAIASFNVLNYFTTTGDQLTGCTYYTDRAGNPITVNRGCDARGAANAENLARQQAKIVAAITGLGADVVALEEIENSARFGDDRDAALGTLVGALNTAEGAEEWAFVPSPDAASLPASEDVIRTAFIYKKAAVEPVGASHVLVDTAFSNARAPLAQEFKAAGGSDDETFIAIVNHLKSKGDSDPPATGDNANGIQGAFNGDRTRQAAALLEFAAELQTELGTTDVFLIGDFNSYTQEDPSVAIQEAGYVDQGSKTGSYTYSFSGQSGSLDHVYASASADAKITGADVWNINSGESIAKEYSRFNYNLTDFYSPDVYRSSDHDPVIVGYDFGAAAAEPVDINLIDINDFHGRIDANTVKFAGTVEQLKAENENSLFVSVGDNIGASLFASSVAQDQPTIDVLNALGLTASAVGNHEFDQGYADLRDRVIGAEGARNAEWDYLGANVYLKGTQTPALQEYSIQEVDGLRVAMIGAITEETPTLVSPGGIADLDFGDPVDAVNRVTAQLTDGDESNGEADVIIASYHEGAGAGVVEGSTLEEELAAGGEFAEIVNETSPEVSAIFTGHTHKQYAWDAPIPGTDATRPVLQTGNYGEFVGQVVLTVDGETGDLESYTAKNVARSTASDATLVAAYPAVAEVKQITDAALASAAEIGNQPKGSVTADITSAFSGGSYVDGKYTGGTRDNRAAESALGNLVADSLVSSLSSPERGGAEIGVVNPGGLRAELLFAADTRTNPANTDGVITYAEANAVLPFVNNLWTTSLTGAQFKTVLEQQWQTDAAGNVPSRPFLKLGLSDNVTYTFDADRAAGDRVTSIWIDGAPIDSAASYRIGSFNFLLQGGDNFREFAKGSDTRDSGLVDRDAWIAYLEANPGLTPDFGRGAVEVTDLVNTDLELGDVFSARVEGLDLTSLGSPANTTITATWEGSAATFEELEVTGGAVSVSLTVPADAPYGAGAVILTAQPSGTEVRIPVTVAAPELQDINLIDINDFHGRIDGNTVEFAGTIEQLRAAHGEENSLFVSVGDNIGASLFASSVAQDQPTIDVLNALGLTASAVGNHEFDQGYADLVDRVIGADDARNAEWDYLGANVYLKGTATPALDEYSLQQVGDLTVAVIGAVTQETPTLVSPGGIADLDFGDPVEAVNRVTAQLTDGDESNGEADVIIASYHEGAGAGIVEGSTLEAELAEGGAFAKIVNETSPEVAAIFTGHTHKQYSWDAPVPGVEGKTRPVLQTGNYGENIGNVVLSADPATGEVMSYTAQNVARTTVAEAELVSTYPRVAEVKQITDAAIAAAALIGNQPKGSVTADITTAYAGGSFVDGTYTGGTRDDRASESALGNLIADSLVSSLSSEERGGAEIGVVNPGGIRAELLFKGDTTTNPANTDGVITYAEANAVLPFVNNLWTTSLTGAQFKTVLEQQWQTDAAGNVPSRPFLKLGLSDNVQYTFDASRIAGDRVTGIFIDGEPIVADQSYRIGSFNFLLQGGDNFREFAKGSDTRDSGLVDRDAWISYLEANPGLTPEFDRKAVTVTNTPAAPVELGSTVTFDVSGLDLTSQGSPQNTTLTASWTGSAATFEPITVTNGAASVSLTVPADAFAASEIVLTAAPSGTSVIVPVQVLNGLPPVPEEPTIPPVTVPEESLPDDVKGDISIGVDVTKPGATLSVFVGVEHANQWVSVVAYSEPRQLGGWQLVAADGTVTVTLPADLPAGEHKIAVLTETGEVLGWVEFEVTDLGIEVDRIGGADRYEVAVNTSKEGFPEGADTVYLSSGQVFPDALSAAPAAALADGPILLTTAATVPAAVRAEIERLDPTNIVIVGGTSSVSNRVVIELAALGKVSRIGGADRYEASRNVAARTFPDGADVAVLATGSTFADALSAGAAIDGAGPVILVKGTAGQLDEATTLLLEELDVSEIVIAGGPASVSPGIASDAGKIATTVRLGGVDRYEASRSINAHFFESADRVLLATGQKFADALTGSAFGPRIDAPLFTTRGDCVPAETLDAILELGATRVTLLGGPASLTVAVEDLTTCGVG</sequence>
<dbReference type="PANTHER" id="PTHR11575:SF24">
    <property type="entry name" value="5'-NUCLEOTIDASE"/>
    <property type="match status" value="1"/>
</dbReference>
<dbReference type="InterPro" id="IPR036691">
    <property type="entry name" value="Endo/exonu/phosph_ase_sf"/>
</dbReference>
<dbReference type="Gene3D" id="3.90.780.10">
    <property type="entry name" value="5'-Nucleotidase, C-terminal domain"/>
    <property type="match status" value="2"/>
</dbReference>
<dbReference type="EMBL" id="JANLCK010000002">
    <property type="protein sequence ID" value="MCS5725378.1"/>
    <property type="molecule type" value="Genomic_DNA"/>
</dbReference>
<dbReference type="PANTHER" id="PTHR11575">
    <property type="entry name" value="5'-NUCLEOTIDASE-RELATED"/>
    <property type="match status" value="1"/>
</dbReference>
<dbReference type="InterPro" id="IPR008334">
    <property type="entry name" value="5'-Nucleotdase_C"/>
</dbReference>
<gene>
    <name evidence="5" type="ORF">N1028_05665</name>
</gene>
<dbReference type="InterPro" id="IPR007253">
    <property type="entry name" value="Cell_wall-bd_2"/>
</dbReference>
<keyword evidence="1 3" id="KW-0732">Signal</keyword>